<evidence type="ECO:0000259" key="7">
    <source>
        <dbReference type="PROSITE" id="PS50888"/>
    </source>
</evidence>
<evidence type="ECO:0000256" key="1">
    <source>
        <dbReference type="ARBA" id="ARBA00004123"/>
    </source>
</evidence>
<evidence type="ECO:0000256" key="6">
    <source>
        <dbReference type="SAM" id="MobiDB-lite"/>
    </source>
</evidence>
<keyword evidence="4" id="KW-0804">Transcription</keyword>
<feature type="domain" description="BHLH" evidence="7">
    <location>
        <begin position="268"/>
        <end position="318"/>
    </location>
</feature>
<dbReference type="Proteomes" id="UP000694240">
    <property type="component" value="Chromosome 8"/>
</dbReference>
<comment type="caution">
    <text evidence="8">The sequence shown here is derived from an EMBL/GenBank/DDBJ whole genome shotgun (WGS) entry which is preliminary data.</text>
</comment>
<keyword evidence="2" id="KW-0805">Transcription regulation</keyword>
<reference evidence="8 9" key="1">
    <citation type="submission" date="2020-12" db="EMBL/GenBank/DDBJ databases">
        <title>Concerted genomic and epigenomic changes stabilize Arabidopsis allopolyploids.</title>
        <authorList>
            <person name="Chen Z."/>
        </authorList>
    </citation>
    <scope>NUCLEOTIDE SEQUENCE [LARGE SCALE GENOMIC DNA]</scope>
    <source>
        <strain evidence="8">Allo738</strain>
        <tissue evidence="8">Leaf</tissue>
    </source>
</reference>
<keyword evidence="9" id="KW-1185">Reference proteome</keyword>
<feature type="region of interest" description="Disordered" evidence="6">
    <location>
        <begin position="1"/>
        <end position="20"/>
    </location>
</feature>
<organism evidence="8 9">
    <name type="scientific">Arabidopsis thaliana x Arabidopsis arenosa</name>
    <dbReference type="NCBI Taxonomy" id="1240361"/>
    <lineage>
        <taxon>Eukaryota</taxon>
        <taxon>Viridiplantae</taxon>
        <taxon>Streptophyta</taxon>
        <taxon>Embryophyta</taxon>
        <taxon>Tracheophyta</taxon>
        <taxon>Spermatophyta</taxon>
        <taxon>Magnoliopsida</taxon>
        <taxon>eudicotyledons</taxon>
        <taxon>Gunneridae</taxon>
        <taxon>Pentapetalae</taxon>
        <taxon>rosids</taxon>
        <taxon>malvids</taxon>
        <taxon>Brassicales</taxon>
        <taxon>Brassicaceae</taxon>
        <taxon>Camelineae</taxon>
        <taxon>Arabidopsis</taxon>
    </lineage>
</organism>
<feature type="compositionally biased region" description="Polar residues" evidence="6">
    <location>
        <begin position="158"/>
        <end position="177"/>
    </location>
</feature>
<evidence type="ECO:0000256" key="2">
    <source>
        <dbReference type="ARBA" id="ARBA00023015"/>
    </source>
</evidence>
<evidence type="ECO:0000313" key="9">
    <source>
        <dbReference type="Proteomes" id="UP000694240"/>
    </source>
</evidence>
<dbReference type="GO" id="GO:0005634">
    <property type="term" value="C:nucleus"/>
    <property type="evidence" value="ECO:0007669"/>
    <property type="project" value="UniProtKB-SubCell"/>
</dbReference>
<dbReference type="SMART" id="SM00353">
    <property type="entry name" value="HLH"/>
    <property type="match status" value="1"/>
</dbReference>
<evidence type="ECO:0000256" key="4">
    <source>
        <dbReference type="ARBA" id="ARBA00023163"/>
    </source>
</evidence>
<dbReference type="EMBL" id="JAEFBK010000008">
    <property type="protein sequence ID" value="KAG7576398.1"/>
    <property type="molecule type" value="Genomic_DNA"/>
</dbReference>
<gene>
    <name evidence="8" type="ORF">ISN45_Aa03g007870</name>
</gene>
<proteinExistence type="predicted"/>
<dbReference type="PROSITE" id="PS50888">
    <property type="entry name" value="BHLH"/>
    <property type="match status" value="1"/>
</dbReference>
<feature type="region of interest" description="Disordered" evidence="6">
    <location>
        <begin position="158"/>
        <end position="258"/>
    </location>
</feature>
<evidence type="ECO:0000256" key="3">
    <source>
        <dbReference type="ARBA" id="ARBA00023125"/>
    </source>
</evidence>
<dbReference type="CDD" id="cd18919">
    <property type="entry name" value="bHLH_AtBPE_like"/>
    <property type="match status" value="1"/>
</dbReference>
<dbReference type="GO" id="GO:0003700">
    <property type="term" value="F:DNA-binding transcription factor activity"/>
    <property type="evidence" value="ECO:0007669"/>
    <property type="project" value="TreeGrafter"/>
</dbReference>
<dbReference type="AlphaFoldDB" id="A0A8T2AQT5"/>
<dbReference type="PANTHER" id="PTHR12565:SF444">
    <property type="entry name" value="TRANSCRIPTION FACTOR BHLH62-RELATED"/>
    <property type="match status" value="1"/>
</dbReference>
<accession>A0A8T2AQT5</accession>
<dbReference type="FunFam" id="4.10.280.10:FF:000002">
    <property type="entry name" value="Basic helix-loop-helix transcription factor"/>
    <property type="match status" value="1"/>
</dbReference>
<sequence>MENELFMNAGASSHPPVITSPSSSSAMLNWVSMETQSVDPSLGCNLFWEKSTEQSIFHSALSSLVSSPTPSNSNFSGGVVGGENVMIRELIGKRGNIVDIYGTPASNGNVSGSCYATPMSSPTPGRMMVMKTTTPITEISGDPGFAERAARFSCFGSRSFNGRTNSPFPMNNEQPVATNEKMPRISSSPALKPLVSRVPTGESSGEFSRKRKAKSKQNSPSTVSPSKEIEEKEDSDPKRCKKSEENGDKTKSIDPYKDYIHVRARRGQATDSHSLAERVRREKISERMKLLQDLVPGCNKVTGKALMLDEIINYVQSLQRQVEFLSMKLSSVNTRLDFNMDAILSKDIFPSSNNLMHHQQVLQLDSSAETLLGDHHNNNLQLNPDISSNNIINPLETSETRSFISHLPTFAHFTDSISQVFLKISSITFLNFYISISNDHIPFRFCFQYSTFSEDDLTSIIHMGFAQNRLHELNHGSSKQVPSHMKAEL</sequence>
<name>A0A8T2AQT5_9BRAS</name>
<comment type="subcellular location">
    <subcellularLocation>
        <location evidence="1">Nucleus</location>
    </subcellularLocation>
</comment>
<dbReference type="GO" id="GO:0003677">
    <property type="term" value="F:DNA binding"/>
    <property type="evidence" value="ECO:0007669"/>
    <property type="project" value="UniProtKB-KW"/>
</dbReference>
<keyword evidence="3" id="KW-0238">DNA-binding</keyword>
<evidence type="ECO:0000256" key="5">
    <source>
        <dbReference type="ARBA" id="ARBA00023242"/>
    </source>
</evidence>
<evidence type="ECO:0000313" key="8">
    <source>
        <dbReference type="EMBL" id="KAG7576398.1"/>
    </source>
</evidence>
<dbReference type="GO" id="GO:0046983">
    <property type="term" value="F:protein dimerization activity"/>
    <property type="evidence" value="ECO:0007669"/>
    <property type="project" value="InterPro"/>
</dbReference>
<dbReference type="PANTHER" id="PTHR12565">
    <property type="entry name" value="STEROL REGULATORY ELEMENT-BINDING PROTEIN"/>
    <property type="match status" value="1"/>
</dbReference>
<dbReference type="Pfam" id="PF00010">
    <property type="entry name" value="HLH"/>
    <property type="match status" value="1"/>
</dbReference>
<feature type="compositionally biased region" description="Polar residues" evidence="6">
    <location>
        <begin position="216"/>
        <end position="225"/>
    </location>
</feature>
<protein>
    <submittedName>
        <fullName evidence="8">Myc-type basic helix-loop-helix (BHLH) domain</fullName>
    </submittedName>
</protein>
<feature type="compositionally biased region" description="Basic and acidic residues" evidence="6">
    <location>
        <begin position="227"/>
        <end position="258"/>
    </location>
</feature>
<dbReference type="InterPro" id="IPR024097">
    <property type="entry name" value="bHLH_ZIP_TF"/>
</dbReference>
<keyword evidence="5" id="KW-0539">Nucleus</keyword>
<dbReference type="InterPro" id="IPR011598">
    <property type="entry name" value="bHLH_dom"/>
</dbReference>